<dbReference type="EMBL" id="PPPD01000001">
    <property type="protein sequence ID" value="PNY81468.1"/>
    <property type="molecule type" value="Genomic_DNA"/>
</dbReference>
<dbReference type="InterPro" id="IPR014710">
    <property type="entry name" value="RmlC-like_jellyroll"/>
</dbReference>
<dbReference type="RefSeq" id="WP_103311911.1">
    <property type="nucleotide sequence ID" value="NZ_PPPD01000001.1"/>
</dbReference>
<evidence type="ECO:0000256" key="3">
    <source>
        <dbReference type="PIRSR" id="PIRSR036894-1"/>
    </source>
</evidence>
<dbReference type="PANTHER" id="PTHR42742:SF3">
    <property type="entry name" value="FRUCTOKINASE"/>
    <property type="match status" value="1"/>
</dbReference>
<dbReference type="GO" id="GO:0004476">
    <property type="term" value="F:mannose-6-phosphate isomerase activity"/>
    <property type="evidence" value="ECO:0007669"/>
    <property type="project" value="InterPro"/>
</dbReference>
<keyword evidence="7" id="KW-1185">Reference proteome</keyword>
<keyword evidence="2 3" id="KW-0862">Zinc</keyword>
<evidence type="ECO:0000256" key="4">
    <source>
        <dbReference type="PIRSR" id="PIRSR036894-2"/>
    </source>
</evidence>
<dbReference type="GO" id="GO:0005975">
    <property type="term" value="P:carbohydrate metabolic process"/>
    <property type="evidence" value="ECO:0007669"/>
    <property type="project" value="InterPro"/>
</dbReference>
<feature type="binding site" evidence="3">
    <location>
        <position position="181"/>
    </location>
    <ligand>
        <name>Zn(2+)</name>
        <dbReference type="ChEBI" id="CHEBI:29105"/>
    </ligand>
</feature>
<keyword evidence="6" id="KW-0413">Isomerase</keyword>
<feature type="binding site" evidence="3">
    <location>
        <position position="104"/>
    </location>
    <ligand>
        <name>Zn(2+)</name>
        <dbReference type="ChEBI" id="CHEBI:29105"/>
    </ligand>
</feature>
<dbReference type="OrthoDB" id="9808275at2"/>
<dbReference type="InterPro" id="IPR051804">
    <property type="entry name" value="Carb_Metab_Reg_Kinase/Isom"/>
</dbReference>
<gene>
    <name evidence="6" type="ORF">CVO96_08800</name>
</gene>
<dbReference type="InterPro" id="IPR014628">
    <property type="entry name" value="Man6P_isomerase_Firm_short"/>
</dbReference>
<evidence type="ECO:0000256" key="1">
    <source>
        <dbReference type="ARBA" id="ARBA00022723"/>
    </source>
</evidence>
<keyword evidence="1 3" id="KW-0479">Metal-binding</keyword>
<evidence type="ECO:0000313" key="7">
    <source>
        <dbReference type="Proteomes" id="UP000236379"/>
    </source>
</evidence>
<dbReference type="SUPFAM" id="SSF51182">
    <property type="entry name" value="RmlC-like cupins"/>
    <property type="match status" value="1"/>
</dbReference>
<dbReference type="Proteomes" id="UP000236379">
    <property type="component" value="Unassembled WGS sequence"/>
</dbReference>
<dbReference type="InterPro" id="IPR046457">
    <property type="entry name" value="PMI_typeI_cat"/>
</dbReference>
<feature type="binding site" evidence="3">
    <location>
        <position position="123"/>
    </location>
    <ligand>
        <name>Zn(2+)</name>
        <dbReference type="ChEBI" id="CHEBI:29105"/>
    </ligand>
</feature>
<dbReference type="AlphaFoldDB" id="A0A2K3UY59"/>
<reference evidence="6 7" key="1">
    <citation type="submission" date="2018-01" db="EMBL/GenBank/DDBJ databases">
        <title>Deinococcus koreensis sp. nov., a radiation-resistant bacterium isolated from river water.</title>
        <authorList>
            <person name="Choi A."/>
        </authorList>
    </citation>
    <scope>NUCLEOTIDE SEQUENCE [LARGE SCALE GENOMIC DNA]</scope>
    <source>
        <strain evidence="6 7">SJW1-2</strain>
    </source>
</reference>
<dbReference type="PANTHER" id="PTHR42742">
    <property type="entry name" value="TRANSCRIPTIONAL REPRESSOR MPRA"/>
    <property type="match status" value="1"/>
</dbReference>
<evidence type="ECO:0000313" key="6">
    <source>
        <dbReference type="EMBL" id="PNY81468.1"/>
    </source>
</evidence>
<proteinExistence type="predicted"/>
<dbReference type="InterPro" id="IPR011051">
    <property type="entry name" value="RmlC_Cupin_sf"/>
</dbReference>
<dbReference type="Pfam" id="PF20511">
    <property type="entry name" value="PMI_typeI_cat"/>
    <property type="match status" value="1"/>
</dbReference>
<sequence length="319" mass="33383">MTDAASPAAAPLPAFLRLEPRYYPRVWGGEQLAPPAADGTPVGEAWIADGQSVVQGGPLAGQTVDALMTAHPGELLGSGLDAAQGFPLLIKLLDCHDWLSVQVHPNDAQAREMVGPAERGKTEAWHILRAQEGAELLAGVTPGTSAQALADAIRGGEILTLAQRRAVEAGDTVFIPAGTLHALGPGLLLYEVQQASDTTYRVFDWNRPVSAGRKLHTEESVRVTDPQQQGEYHPVGETGGLGELVGSEYFVLRGVPGDQSQDSAGRVQLVTTVEGSLTLEAGLQSLELPLYATALVPAATGPYRLLGEGRALVATPGEG</sequence>
<organism evidence="6 7">
    <name type="scientific">Deinococcus koreensis</name>
    <dbReference type="NCBI Taxonomy" id="2054903"/>
    <lineage>
        <taxon>Bacteria</taxon>
        <taxon>Thermotogati</taxon>
        <taxon>Deinococcota</taxon>
        <taxon>Deinococci</taxon>
        <taxon>Deinococcales</taxon>
        <taxon>Deinococcaceae</taxon>
        <taxon>Deinococcus</taxon>
    </lineage>
</organism>
<dbReference type="CDD" id="cd07010">
    <property type="entry name" value="cupin_PMI_type_I_N_bac"/>
    <property type="match status" value="1"/>
</dbReference>
<evidence type="ECO:0000256" key="2">
    <source>
        <dbReference type="ARBA" id="ARBA00022833"/>
    </source>
</evidence>
<protein>
    <submittedName>
        <fullName evidence="6">Mannose-6-phosphate isomerase</fullName>
    </submittedName>
</protein>
<comment type="cofactor">
    <cofactor evidence="3">
        <name>Zn(2+)</name>
        <dbReference type="ChEBI" id="CHEBI:29105"/>
    </cofactor>
    <text evidence="3">Binds 1 zinc ion per subunit.</text>
</comment>
<dbReference type="Gene3D" id="2.60.120.10">
    <property type="entry name" value="Jelly Rolls"/>
    <property type="match status" value="1"/>
</dbReference>
<feature type="domain" description="Phosphomannose isomerase type I catalytic" evidence="5">
    <location>
        <begin position="34"/>
        <end position="115"/>
    </location>
</feature>
<dbReference type="GO" id="GO:0008270">
    <property type="term" value="F:zinc ion binding"/>
    <property type="evidence" value="ECO:0007669"/>
    <property type="project" value="InterPro"/>
</dbReference>
<evidence type="ECO:0000259" key="5">
    <source>
        <dbReference type="Pfam" id="PF20511"/>
    </source>
</evidence>
<comment type="caution">
    <text evidence="6">The sequence shown here is derived from an EMBL/GenBank/DDBJ whole genome shotgun (WGS) entry which is preliminary data.</text>
</comment>
<dbReference type="PIRSF" id="PIRSF036894">
    <property type="entry name" value="PMI_Firm_short"/>
    <property type="match status" value="1"/>
</dbReference>
<feature type="active site" evidence="4">
    <location>
        <position position="201"/>
    </location>
</feature>
<accession>A0A2K3UY59</accession>
<name>A0A2K3UY59_9DEIO</name>